<evidence type="ECO:0000313" key="6">
    <source>
        <dbReference type="Proteomes" id="UP000095280"/>
    </source>
</evidence>
<dbReference type="SMART" id="SM00228">
    <property type="entry name" value="PDZ"/>
    <property type="match status" value="1"/>
</dbReference>
<dbReference type="GO" id="GO:0061061">
    <property type="term" value="P:muscle structure development"/>
    <property type="evidence" value="ECO:0007669"/>
    <property type="project" value="TreeGrafter"/>
</dbReference>
<evidence type="ECO:0000256" key="4">
    <source>
        <dbReference type="SAM" id="MobiDB-lite"/>
    </source>
</evidence>
<dbReference type="PROSITE" id="PS50106">
    <property type="entry name" value="PDZ"/>
    <property type="match status" value="1"/>
</dbReference>
<dbReference type="Proteomes" id="UP000095280">
    <property type="component" value="Unplaced"/>
</dbReference>
<feature type="region of interest" description="Disordered" evidence="4">
    <location>
        <begin position="715"/>
        <end position="790"/>
    </location>
</feature>
<dbReference type="CDD" id="cd23068">
    <property type="entry name" value="PDZ_ZASP52-like"/>
    <property type="match status" value="1"/>
</dbReference>
<dbReference type="WBParaSite" id="maker-uti_cns_0008139-snap-gene-0.2-mRNA-1">
    <property type="protein sequence ID" value="maker-uti_cns_0008139-snap-gene-0.2-mRNA-1"/>
    <property type="gene ID" value="maker-uti_cns_0008139-snap-gene-0.2"/>
</dbReference>
<name>A0A1I8HV37_9PLAT</name>
<dbReference type="GO" id="GO:0031941">
    <property type="term" value="C:filamentous actin"/>
    <property type="evidence" value="ECO:0007669"/>
    <property type="project" value="TreeGrafter"/>
</dbReference>
<evidence type="ECO:0000313" key="7">
    <source>
        <dbReference type="WBParaSite" id="maker-uti_cns_0008139-snap-gene-0.2-mRNA-1"/>
    </source>
</evidence>
<dbReference type="InterPro" id="IPR006643">
    <property type="entry name" value="Zasp-like_motif"/>
</dbReference>
<sequence length="1322" mass="143462">SFISAGRCRKKYGCTLADRLGFWRWLDSAAAEAAGPVRCRSAGVPGTSNLSAARHEPTTGTAGRCGNCQASLTLLDCLHSRPNKPTLLPLPSPSPTLPVRRFRRRKLMKLISLCDLDLEDSGCCLCCCCCRVCCCFIAGCDCDNDILYRSPSLPTPPTSSSLLHRERYQLQASNKDHLYVWKMQPESLQYLGIVIRHHLVFVFAVVVVCFVQRRQSGIAESPPEPLTGPPQPKETRLKQRCAGCCCPEPASCSPNTASLVMRTIFAASRCASCCTSVSVVALAKSSRATASARRSVSSRNCPTSCGRASSMFLSKQTSTRVRLSRLPASRAHCSKSRATVCTEERRFSWCSANSHTSSVVNTSHRPSLAKAARRSWPLTNRDQIVQVVALEVVVAERPSDHQAVAELVVRLAQAPVAVHLVAQAVEPLAFGSDLHGAELFIKDVRHRVIHGDAVVVVAVVYVHNAATVAAVSQQEVPSADEQHDGGAAARVGPVALVVDLASDLPIAVAVVADGTLLGQQAGQLLVFDQKIKEAALLPDTEGRNPVAAVAIVDGEERRLAVDGVPGAHAGPGGVPVLHMRSVALHSANSIAETVARAAGARIVQHGLHQKLILRLAPRPDQLCRTIHASRCMSAYPVRLYRNSTLTSWGFRLQGGADLHTPIIVQRVFAGSPAEGQLQRGDILTGIENYDATCMLHSEAQELVRNGANTISLNVKRPQGGYVPRGQSVGPMGRQPSFVGSSYQQNQFHHQPQRAYQQQPLVSQRRQDQYNVYVGGGGSTSQRHRSESAAQYDDWQYRNPQQQQQRNTFYAAANSNYSARDSANSGHQPANTYHSVPRSGYSAAPSTANRYRQRQPFMSSSGAHRNPFGDFGWSPSPDKFHQTAARPTPSRAAFEQSSYLPSQGIGRVDSPIRSRPGGRVGGGTGGLNQRHSVSGSFNGPRYSSMLQIGNGGGAGDSSGTPAEPFAYNNRQYNTPINMYSRQNVTNAFEGQTGIQLRNQPGRSANSTQEPAYTQSQVYKLVHEQDQQQSHQKQQARVQTQHPHSWAHINRQESEMDEPGVSDRISSIFWVRCMPSSCGMARNCSGGDRASLMLGPRPRVVVDCRLPDLRWKLLLSSSASGGRKFKVQPTISFYQLSGLRSLLHTSDNDIVVTPDKSLHDVSIGGVLRDDVHALANGVSASLQGRAPGNALRRRQQIAGHRQGAAVVDVVQPQLGARELPLDVAFALGEQCVNKTLERLRGRFLHRERLIANFNDSGDALQAVVPVQVVHADHEGKQHLDVHTKNRAMSVSIRLNEICSGPNTSKAGIKKIVRAKLSTLATAKR</sequence>
<dbReference type="GO" id="GO:0001725">
    <property type="term" value="C:stress fiber"/>
    <property type="evidence" value="ECO:0007669"/>
    <property type="project" value="TreeGrafter"/>
</dbReference>
<accession>A0A1I8HV37</accession>
<dbReference type="InterPro" id="IPR050604">
    <property type="entry name" value="PDZ-LIM_domain"/>
</dbReference>
<keyword evidence="2" id="KW-0963">Cytoplasm</keyword>
<keyword evidence="3" id="KW-0862">Zinc</keyword>
<dbReference type="GO" id="GO:0051371">
    <property type="term" value="F:muscle alpha-actinin binding"/>
    <property type="evidence" value="ECO:0007669"/>
    <property type="project" value="TreeGrafter"/>
</dbReference>
<feature type="domain" description="PDZ" evidence="5">
    <location>
        <begin position="636"/>
        <end position="718"/>
    </location>
</feature>
<dbReference type="SMART" id="SM00735">
    <property type="entry name" value="ZM"/>
    <property type="match status" value="1"/>
</dbReference>
<evidence type="ECO:0000256" key="2">
    <source>
        <dbReference type="ARBA" id="ARBA00022490"/>
    </source>
</evidence>
<evidence type="ECO:0000256" key="1">
    <source>
        <dbReference type="ARBA" id="ARBA00004496"/>
    </source>
</evidence>
<dbReference type="GO" id="GO:0003779">
    <property type="term" value="F:actin binding"/>
    <property type="evidence" value="ECO:0007669"/>
    <property type="project" value="TreeGrafter"/>
</dbReference>
<protein>
    <submittedName>
        <fullName evidence="7">PDZ domain-containing protein</fullName>
    </submittedName>
</protein>
<dbReference type="GO" id="GO:0030036">
    <property type="term" value="P:actin cytoskeleton organization"/>
    <property type="evidence" value="ECO:0007669"/>
    <property type="project" value="TreeGrafter"/>
</dbReference>
<dbReference type="InterPro" id="IPR036034">
    <property type="entry name" value="PDZ_sf"/>
</dbReference>
<keyword evidence="3" id="KW-0479">Metal-binding</keyword>
<dbReference type="Gene3D" id="2.30.42.10">
    <property type="match status" value="1"/>
</dbReference>
<comment type="subcellular location">
    <subcellularLocation>
        <location evidence="1">Cytoplasm</location>
    </subcellularLocation>
</comment>
<feature type="compositionally biased region" description="Polar residues" evidence="4">
    <location>
        <begin position="737"/>
        <end position="763"/>
    </location>
</feature>
<dbReference type="Pfam" id="PF15936">
    <property type="entry name" value="DUF4749"/>
    <property type="match status" value="1"/>
</dbReference>
<reference evidence="7" key="1">
    <citation type="submission" date="2016-11" db="UniProtKB">
        <authorList>
            <consortium name="WormBaseParasite"/>
        </authorList>
    </citation>
    <scope>IDENTIFICATION</scope>
</reference>
<keyword evidence="6" id="KW-1185">Reference proteome</keyword>
<dbReference type="GO" id="GO:0005912">
    <property type="term" value="C:adherens junction"/>
    <property type="evidence" value="ECO:0007669"/>
    <property type="project" value="TreeGrafter"/>
</dbReference>
<dbReference type="InterPro" id="IPR031847">
    <property type="entry name" value="PDLI1-4/Zasp-like_mid"/>
</dbReference>
<dbReference type="PANTHER" id="PTHR24214">
    <property type="entry name" value="PDZ AND LIM DOMAIN PROTEIN ZASP"/>
    <property type="match status" value="1"/>
</dbReference>
<dbReference type="InterPro" id="IPR001478">
    <property type="entry name" value="PDZ"/>
</dbReference>
<dbReference type="SUPFAM" id="SSF50156">
    <property type="entry name" value="PDZ domain-like"/>
    <property type="match status" value="1"/>
</dbReference>
<feature type="region of interest" description="Disordered" evidence="4">
    <location>
        <begin position="817"/>
        <end position="929"/>
    </location>
</feature>
<proteinExistence type="predicted"/>
<keyword evidence="3" id="KW-0440">LIM domain</keyword>
<feature type="compositionally biased region" description="Polar residues" evidence="4">
    <location>
        <begin position="817"/>
        <end position="833"/>
    </location>
</feature>
<evidence type="ECO:0000256" key="3">
    <source>
        <dbReference type="ARBA" id="ARBA00023038"/>
    </source>
</evidence>
<dbReference type="Pfam" id="PF00595">
    <property type="entry name" value="PDZ"/>
    <property type="match status" value="1"/>
</dbReference>
<evidence type="ECO:0000259" key="5">
    <source>
        <dbReference type="PROSITE" id="PS50106"/>
    </source>
</evidence>
<feature type="compositionally biased region" description="Polar residues" evidence="4">
    <location>
        <begin position="843"/>
        <end position="862"/>
    </location>
</feature>
<organism evidence="6 7">
    <name type="scientific">Macrostomum lignano</name>
    <dbReference type="NCBI Taxonomy" id="282301"/>
    <lineage>
        <taxon>Eukaryota</taxon>
        <taxon>Metazoa</taxon>
        <taxon>Spiralia</taxon>
        <taxon>Lophotrochozoa</taxon>
        <taxon>Platyhelminthes</taxon>
        <taxon>Rhabditophora</taxon>
        <taxon>Macrostomorpha</taxon>
        <taxon>Macrostomida</taxon>
        <taxon>Macrostomidae</taxon>
        <taxon>Macrostomum</taxon>
    </lineage>
</organism>
<dbReference type="PANTHER" id="PTHR24214:SF38">
    <property type="entry name" value="PDZ AND LIM DOMAIN PROTEIN ZASP-RELATED"/>
    <property type="match status" value="1"/>
</dbReference>
<dbReference type="GO" id="GO:0030018">
    <property type="term" value="C:Z disc"/>
    <property type="evidence" value="ECO:0007669"/>
    <property type="project" value="TreeGrafter"/>
</dbReference>